<keyword evidence="8" id="KW-1185">Reference proteome</keyword>
<dbReference type="GO" id="GO:0003990">
    <property type="term" value="F:acetylcholinesterase activity"/>
    <property type="evidence" value="ECO:0007669"/>
    <property type="project" value="TreeGrafter"/>
</dbReference>
<dbReference type="Gene3D" id="3.40.50.1820">
    <property type="entry name" value="alpha/beta hydrolase"/>
    <property type="match status" value="1"/>
</dbReference>
<dbReference type="GO" id="GO:0019695">
    <property type="term" value="P:choline metabolic process"/>
    <property type="evidence" value="ECO:0007669"/>
    <property type="project" value="TreeGrafter"/>
</dbReference>
<feature type="non-terminal residue" evidence="7">
    <location>
        <position position="322"/>
    </location>
</feature>
<dbReference type="PANTHER" id="PTHR43918:SF4">
    <property type="entry name" value="CARBOXYLIC ESTER HYDROLASE"/>
    <property type="match status" value="1"/>
</dbReference>
<dbReference type="Proteomes" id="UP000728032">
    <property type="component" value="Unassembled WGS sequence"/>
</dbReference>
<dbReference type="InterPro" id="IPR002018">
    <property type="entry name" value="CarbesteraseB"/>
</dbReference>
<dbReference type="PROSITE" id="PS00122">
    <property type="entry name" value="CARBOXYLESTERASE_B_1"/>
    <property type="match status" value="1"/>
</dbReference>
<proteinExistence type="inferred from homology"/>
<feature type="domain" description="Carboxylesterase type B" evidence="6">
    <location>
        <begin position="1"/>
        <end position="322"/>
    </location>
</feature>
<dbReference type="InterPro" id="IPR050654">
    <property type="entry name" value="AChE-related_enzymes"/>
</dbReference>
<feature type="non-terminal residue" evidence="7">
    <location>
        <position position="1"/>
    </location>
</feature>
<sequence length="322" mass="36883">LGLFGFLYGEREDAPGNVGLHDQLLGLKWVRENIHAFGGDKDQITIFGESAGSISVTEHILSPLGKGLFKRAIMQSGAHMYYKEKDLYDVDQYMNQTKQIAKQLNCSEAEDWIQCLRGIDAKEFQKYSTFQVFPFIGTEFRNITAQKAFDDMKFNSDIDLLAGVTRKEGSLLAHLVNPDNFTVDSFKQSVINTNAMFHGLDVQKVVDYYLKGVNTSDSQALKWAYYEFYGDLQLKCPTYLFAKQFKTKVQNKQKVYFYEWDYLSEYFAKILGCKPETMGVCHGMDIPFPFGIPLINPQQYSAKDIAFSKQIVRIWTNFAKYG</sequence>
<dbReference type="Pfam" id="PF00135">
    <property type="entry name" value="COesterase"/>
    <property type="match status" value="1"/>
</dbReference>
<evidence type="ECO:0000256" key="1">
    <source>
        <dbReference type="ARBA" id="ARBA00005964"/>
    </source>
</evidence>
<evidence type="ECO:0000256" key="5">
    <source>
        <dbReference type="RuleBase" id="RU361235"/>
    </source>
</evidence>
<evidence type="ECO:0000259" key="6">
    <source>
        <dbReference type="Pfam" id="PF00135"/>
    </source>
</evidence>
<evidence type="ECO:0000256" key="3">
    <source>
        <dbReference type="ARBA" id="ARBA00022801"/>
    </source>
</evidence>
<dbReference type="SUPFAM" id="SSF53474">
    <property type="entry name" value="alpha/beta-Hydrolases"/>
    <property type="match status" value="1"/>
</dbReference>
<keyword evidence="4" id="KW-0325">Glycoprotein</keyword>
<dbReference type="GO" id="GO:0005615">
    <property type="term" value="C:extracellular space"/>
    <property type="evidence" value="ECO:0007669"/>
    <property type="project" value="TreeGrafter"/>
</dbReference>
<evidence type="ECO:0000313" key="7">
    <source>
        <dbReference type="EMBL" id="CAD7655445.1"/>
    </source>
</evidence>
<comment type="similarity">
    <text evidence="1 5">Belongs to the type-B carboxylesterase/lipase family.</text>
</comment>
<dbReference type="EMBL" id="OC924322">
    <property type="protein sequence ID" value="CAD7655445.1"/>
    <property type="molecule type" value="Genomic_DNA"/>
</dbReference>
<gene>
    <name evidence="7" type="ORF">ONB1V03_LOCUS12088</name>
</gene>
<keyword evidence="3 5" id="KW-0378">Hydrolase</keyword>
<protein>
    <recommendedName>
        <fullName evidence="5">Carboxylic ester hydrolase</fullName>
        <ecNumber evidence="5">3.1.1.-</ecNumber>
    </recommendedName>
</protein>
<evidence type="ECO:0000256" key="4">
    <source>
        <dbReference type="ARBA" id="ARBA00023180"/>
    </source>
</evidence>
<dbReference type="AlphaFoldDB" id="A0A7R9M895"/>
<dbReference type="OrthoDB" id="6423549at2759"/>
<dbReference type="EMBL" id="CAJPVJ010009497">
    <property type="protein sequence ID" value="CAG2172632.1"/>
    <property type="molecule type" value="Genomic_DNA"/>
</dbReference>
<accession>A0A7R9M895</accession>
<dbReference type="InterPro" id="IPR029058">
    <property type="entry name" value="AB_hydrolase_fold"/>
</dbReference>
<reference evidence="7" key="1">
    <citation type="submission" date="2020-11" db="EMBL/GenBank/DDBJ databases">
        <authorList>
            <person name="Tran Van P."/>
        </authorList>
    </citation>
    <scope>NUCLEOTIDE SEQUENCE</scope>
</reference>
<dbReference type="GO" id="GO:0005886">
    <property type="term" value="C:plasma membrane"/>
    <property type="evidence" value="ECO:0007669"/>
    <property type="project" value="TreeGrafter"/>
</dbReference>
<dbReference type="InterPro" id="IPR019826">
    <property type="entry name" value="Carboxylesterase_B_AS"/>
</dbReference>
<name>A0A7R9M895_9ACAR</name>
<dbReference type="GO" id="GO:0006581">
    <property type="term" value="P:acetylcholine catabolic process"/>
    <property type="evidence" value="ECO:0007669"/>
    <property type="project" value="TreeGrafter"/>
</dbReference>
<organism evidence="7">
    <name type="scientific">Oppiella nova</name>
    <dbReference type="NCBI Taxonomy" id="334625"/>
    <lineage>
        <taxon>Eukaryota</taxon>
        <taxon>Metazoa</taxon>
        <taxon>Ecdysozoa</taxon>
        <taxon>Arthropoda</taxon>
        <taxon>Chelicerata</taxon>
        <taxon>Arachnida</taxon>
        <taxon>Acari</taxon>
        <taxon>Acariformes</taxon>
        <taxon>Sarcoptiformes</taxon>
        <taxon>Oribatida</taxon>
        <taxon>Brachypylina</taxon>
        <taxon>Oppioidea</taxon>
        <taxon>Oppiidae</taxon>
        <taxon>Oppiella</taxon>
    </lineage>
</organism>
<evidence type="ECO:0000256" key="2">
    <source>
        <dbReference type="ARBA" id="ARBA00022487"/>
    </source>
</evidence>
<evidence type="ECO:0000313" key="8">
    <source>
        <dbReference type="Proteomes" id="UP000728032"/>
    </source>
</evidence>
<keyword evidence="2" id="KW-0719">Serine esterase</keyword>
<dbReference type="EC" id="3.1.1.-" evidence="5"/>
<dbReference type="PANTHER" id="PTHR43918">
    <property type="entry name" value="ACETYLCHOLINESTERASE"/>
    <property type="match status" value="1"/>
</dbReference>